<dbReference type="EMBL" id="CAWYQH010000130">
    <property type="protein sequence ID" value="CAK8693013.1"/>
    <property type="molecule type" value="Genomic_DNA"/>
</dbReference>
<reference evidence="1 2" key="1">
    <citation type="submission" date="2024-02" db="EMBL/GenBank/DDBJ databases">
        <authorList>
            <person name="Daric V."/>
            <person name="Darras S."/>
        </authorList>
    </citation>
    <scope>NUCLEOTIDE SEQUENCE [LARGE SCALE GENOMIC DNA]</scope>
</reference>
<evidence type="ECO:0000313" key="1">
    <source>
        <dbReference type="EMBL" id="CAK8693013.1"/>
    </source>
</evidence>
<keyword evidence="2" id="KW-1185">Reference proteome</keyword>
<proteinExistence type="predicted"/>
<accession>A0ABP0GNT3</accession>
<name>A0ABP0GNT3_CLALP</name>
<sequence length="248" mass="28616">MMSKALSSVWQFCCPVDFHYKSVSRISLQMLFVYGVLLCICSTAQATPINLQSLDESPAVSSETIIAEERGLFRRMVSCMSEGCCDCDERSTRRKRDVEQTFFDQDIINERTAKKWSPARTFYRSTVLVVSETAPRPWRIWKKDGTVLFGVKSKRFPGYFHYLTKFADSDKLRLTKALPEQKIDNKRSPPPPIYFKIAWVEHERGYLILHKQTDGFVGEVTNPAGHKELALSQSVGVRWRIEERMKAM</sequence>
<gene>
    <name evidence="1" type="ORF">CVLEPA_LOCUS26345</name>
</gene>
<dbReference type="Proteomes" id="UP001642483">
    <property type="component" value="Unassembled WGS sequence"/>
</dbReference>
<comment type="caution">
    <text evidence="1">The sequence shown here is derived from an EMBL/GenBank/DDBJ whole genome shotgun (WGS) entry which is preliminary data.</text>
</comment>
<organism evidence="1 2">
    <name type="scientific">Clavelina lepadiformis</name>
    <name type="common">Light-bulb sea squirt</name>
    <name type="synonym">Ascidia lepadiformis</name>
    <dbReference type="NCBI Taxonomy" id="159417"/>
    <lineage>
        <taxon>Eukaryota</taxon>
        <taxon>Metazoa</taxon>
        <taxon>Chordata</taxon>
        <taxon>Tunicata</taxon>
        <taxon>Ascidiacea</taxon>
        <taxon>Aplousobranchia</taxon>
        <taxon>Clavelinidae</taxon>
        <taxon>Clavelina</taxon>
    </lineage>
</organism>
<protein>
    <submittedName>
        <fullName evidence="1">Uncharacterized protein</fullName>
    </submittedName>
</protein>
<evidence type="ECO:0000313" key="2">
    <source>
        <dbReference type="Proteomes" id="UP001642483"/>
    </source>
</evidence>